<accession>A0A8H7Q461</accession>
<dbReference type="EMBL" id="JAEPQZ010000001">
    <property type="protein sequence ID" value="KAG2185802.1"/>
    <property type="molecule type" value="Genomic_DNA"/>
</dbReference>
<evidence type="ECO:0000313" key="3">
    <source>
        <dbReference type="EMBL" id="KAG2185802.1"/>
    </source>
</evidence>
<feature type="domain" description="NADP-dependent oxidoreductase" evidence="2">
    <location>
        <begin position="51"/>
        <end position="272"/>
    </location>
</feature>
<dbReference type="PANTHER" id="PTHR43625:SF40">
    <property type="entry name" value="ALDO-KETO REDUCTASE YAKC [NADP(+)]"/>
    <property type="match status" value="1"/>
</dbReference>
<dbReference type="GO" id="GO:0016491">
    <property type="term" value="F:oxidoreductase activity"/>
    <property type="evidence" value="ECO:0007669"/>
    <property type="project" value="UniProtKB-KW"/>
</dbReference>
<name>A0A8H7Q461_MORIS</name>
<dbReference type="Gene3D" id="3.20.20.100">
    <property type="entry name" value="NADP-dependent oxidoreductase domain"/>
    <property type="match status" value="1"/>
</dbReference>
<dbReference type="Pfam" id="PF00248">
    <property type="entry name" value="Aldo_ket_red"/>
    <property type="match status" value="1"/>
</dbReference>
<dbReference type="InterPro" id="IPR050791">
    <property type="entry name" value="Aldo-Keto_reductase"/>
</dbReference>
<organism evidence="3 4">
    <name type="scientific">Mortierella isabellina</name>
    <name type="common">Filamentous fungus</name>
    <name type="synonym">Umbelopsis isabellina</name>
    <dbReference type="NCBI Taxonomy" id="91625"/>
    <lineage>
        <taxon>Eukaryota</taxon>
        <taxon>Fungi</taxon>
        <taxon>Fungi incertae sedis</taxon>
        <taxon>Mucoromycota</taxon>
        <taxon>Mucoromycotina</taxon>
        <taxon>Umbelopsidomycetes</taxon>
        <taxon>Umbelopsidales</taxon>
        <taxon>Umbelopsidaceae</taxon>
        <taxon>Umbelopsis</taxon>
    </lineage>
</organism>
<evidence type="ECO:0000313" key="4">
    <source>
        <dbReference type="Proteomes" id="UP000654370"/>
    </source>
</evidence>
<dbReference type="OrthoDB" id="37537at2759"/>
<protein>
    <recommendedName>
        <fullName evidence="2">NADP-dependent oxidoreductase domain-containing protein</fullName>
    </recommendedName>
</protein>
<dbReference type="SUPFAM" id="SSF51430">
    <property type="entry name" value="NAD(P)-linked oxidoreductase"/>
    <property type="match status" value="1"/>
</dbReference>
<comment type="caution">
    <text evidence="3">The sequence shown here is derived from an EMBL/GenBank/DDBJ whole genome shotgun (WGS) entry which is preliminary data.</text>
</comment>
<sequence length="274" mass="30531">MSLPLSAPQREIGKTEAPGVYGSVDDENSVKLLEKTLEIGCNFWDTAGSPKGVFLATKFAIDFTGSVPRINGTPEFLNKAYEAPLKNLGTDYIDLYYSYRIDTTTPIEIPVRAMAELVKQSKVKYLGLSECSAETLSHAHKVHPITAVQVEYSPWTLNHEDNDLINTCREHGQMKFLDELEADDWRRTVPHFQGENFANNLELADKIKAIADRKGVTAGQISLAWLLAQVFAGEYGSRGVQLSKKELGEVRKIPESFDVAGERYNPEMMATLDN</sequence>
<dbReference type="Proteomes" id="UP000654370">
    <property type="component" value="Unassembled WGS sequence"/>
</dbReference>
<gene>
    <name evidence="3" type="ORF">INT43_002239</name>
</gene>
<keyword evidence="1" id="KW-0560">Oxidoreductase</keyword>
<dbReference type="GO" id="GO:0005737">
    <property type="term" value="C:cytoplasm"/>
    <property type="evidence" value="ECO:0007669"/>
    <property type="project" value="TreeGrafter"/>
</dbReference>
<dbReference type="AlphaFoldDB" id="A0A8H7Q461"/>
<dbReference type="PANTHER" id="PTHR43625">
    <property type="entry name" value="AFLATOXIN B1 ALDEHYDE REDUCTASE"/>
    <property type="match status" value="1"/>
</dbReference>
<dbReference type="InterPro" id="IPR023210">
    <property type="entry name" value="NADP_OxRdtase_dom"/>
</dbReference>
<proteinExistence type="predicted"/>
<dbReference type="InterPro" id="IPR036812">
    <property type="entry name" value="NAD(P)_OxRdtase_dom_sf"/>
</dbReference>
<evidence type="ECO:0000259" key="2">
    <source>
        <dbReference type="Pfam" id="PF00248"/>
    </source>
</evidence>
<reference evidence="3" key="1">
    <citation type="submission" date="2020-12" db="EMBL/GenBank/DDBJ databases">
        <title>Metabolic potential, ecology and presence of endohyphal bacteria is reflected in genomic diversity of Mucoromycotina.</title>
        <authorList>
            <person name="Muszewska A."/>
            <person name="Okrasinska A."/>
            <person name="Steczkiewicz K."/>
            <person name="Drgas O."/>
            <person name="Orlowska M."/>
            <person name="Perlinska-Lenart U."/>
            <person name="Aleksandrzak-Piekarczyk T."/>
            <person name="Szatraj K."/>
            <person name="Zielenkiewicz U."/>
            <person name="Pilsyk S."/>
            <person name="Malc E."/>
            <person name="Mieczkowski P."/>
            <person name="Kruszewska J.S."/>
            <person name="Biernat P."/>
            <person name="Pawlowska J."/>
        </authorList>
    </citation>
    <scope>NUCLEOTIDE SEQUENCE</scope>
    <source>
        <strain evidence="3">WA0000067209</strain>
    </source>
</reference>
<keyword evidence="4" id="KW-1185">Reference proteome</keyword>
<evidence type="ECO:0000256" key="1">
    <source>
        <dbReference type="ARBA" id="ARBA00023002"/>
    </source>
</evidence>